<evidence type="ECO:0000313" key="2">
    <source>
        <dbReference type="EMBL" id="KAI5067313.1"/>
    </source>
</evidence>
<evidence type="ECO:0000313" key="3">
    <source>
        <dbReference type="Proteomes" id="UP000886520"/>
    </source>
</evidence>
<dbReference type="EMBL" id="JABFUD020000017">
    <property type="protein sequence ID" value="KAI5067313.1"/>
    <property type="molecule type" value="Genomic_DNA"/>
</dbReference>
<reference evidence="2" key="1">
    <citation type="submission" date="2021-01" db="EMBL/GenBank/DDBJ databases">
        <title>Adiantum capillus-veneris genome.</title>
        <authorList>
            <person name="Fang Y."/>
            <person name="Liao Q."/>
        </authorList>
    </citation>
    <scope>NUCLEOTIDE SEQUENCE</scope>
    <source>
        <strain evidence="2">H3</strain>
        <tissue evidence="2">Leaf</tissue>
    </source>
</reference>
<dbReference type="Proteomes" id="UP000886520">
    <property type="component" value="Chromosome 17"/>
</dbReference>
<organism evidence="2 3">
    <name type="scientific">Adiantum capillus-veneris</name>
    <name type="common">Maidenhair fern</name>
    <dbReference type="NCBI Taxonomy" id="13818"/>
    <lineage>
        <taxon>Eukaryota</taxon>
        <taxon>Viridiplantae</taxon>
        <taxon>Streptophyta</taxon>
        <taxon>Embryophyta</taxon>
        <taxon>Tracheophyta</taxon>
        <taxon>Polypodiopsida</taxon>
        <taxon>Polypodiidae</taxon>
        <taxon>Polypodiales</taxon>
        <taxon>Pteridineae</taxon>
        <taxon>Pteridaceae</taxon>
        <taxon>Vittarioideae</taxon>
        <taxon>Adiantum</taxon>
    </lineage>
</organism>
<proteinExistence type="predicted"/>
<evidence type="ECO:0000256" key="1">
    <source>
        <dbReference type="SAM" id="MobiDB-lite"/>
    </source>
</evidence>
<comment type="caution">
    <text evidence="2">The sequence shown here is derived from an EMBL/GenBank/DDBJ whole genome shotgun (WGS) entry which is preliminary data.</text>
</comment>
<accession>A0A9D4Z9K7</accession>
<protein>
    <submittedName>
        <fullName evidence="2">Uncharacterized protein</fullName>
    </submittedName>
</protein>
<gene>
    <name evidence="2" type="ORF">GOP47_0017841</name>
</gene>
<sequence length="145" mass="16197">MKGKGAFKGPDGTNFRQVVVGGRHAWAEEREKRRRATAHKGRAAGRAVKGQPTQRVQEEEALKGALQEKAPQRRRGAELISGGHTQKGERGVSVSQLGEGFLLKSRSYKRRKQMAPESLEMGEVRASLLEDFEVISQCIYFVLHR</sequence>
<keyword evidence="3" id="KW-1185">Reference proteome</keyword>
<feature type="compositionally biased region" description="Basic residues" evidence="1">
    <location>
        <begin position="32"/>
        <end position="43"/>
    </location>
</feature>
<feature type="region of interest" description="Disordered" evidence="1">
    <location>
        <begin position="25"/>
        <end position="93"/>
    </location>
</feature>
<name>A0A9D4Z9K7_ADICA</name>
<dbReference type="AlphaFoldDB" id="A0A9D4Z9K7"/>